<feature type="domain" description="Methyltransferase type 12" evidence="1">
    <location>
        <begin position="44"/>
        <end position="169"/>
    </location>
</feature>
<keyword evidence="2" id="KW-0489">Methyltransferase</keyword>
<name>D6TJR7_KTERA</name>
<dbReference type="PANTHER" id="PTHR43591">
    <property type="entry name" value="METHYLTRANSFERASE"/>
    <property type="match status" value="1"/>
</dbReference>
<comment type="caution">
    <text evidence="2">The sequence shown here is derived from an EMBL/GenBank/DDBJ whole genome shotgun (WGS) entry which is preliminary data.</text>
</comment>
<organism evidence="2 3">
    <name type="scientific">Ktedonobacter racemifer DSM 44963</name>
    <dbReference type="NCBI Taxonomy" id="485913"/>
    <lineage>
        <taxon>Bacteria</taxon>
        <taxon>Bacillati</taxon>
        <taxon>Chloroflexota</taxon>
        <taxon>Ktedonobacteria</taxon>
        <taxon>Ktedonobacterales</taxon>
        <taxon>Ktedonobacteraceae</taxon>
        <taxon>Ktedonobacter</taxon>
    </lineage>
</organism>
<dbReference type="Pfam" id="PF08242">
    <property type="entry name" value="Methyltransf_12"/>
    <property type="match status" value="1"/>
</dbReference>
<dbReference type="EMBL" id="ADVG01000001">
    <property type="protein sequence ID" value="EFH89674.1"/>
    <property type="molecule type" value="Genomic_DNA"/>
</dbReference>
<dbReference type="CDD" id="cd02440">
    <property type="entry name" value="AdoMet_MTases"/>
    <property type="match status" value="1"/>
</dbReference>
<dbReference type="InterPro" id="IPR029063">
    <property type="entry name" value="SAM-dependent_MTases_sf"/>
</dbReference>
<dbReference type="PANTHER" id="PTHR43591:SF24">
    <property type="entry name" value="2-METHOXY-6-POLYPRENYL-1,4-BENZOQUINOL METHYLASE, MITOCHONDRIAL"/>
    <property type="match status" value="1"/>
</dbReference>
<evidence type="ECO:0000313" key="2">
    <source>
        <dbReference type="EMBL" id="EFH89674.1"/>
    </source>
</evidence>
<dbReference type="RefSeq" id="WP_007906446.1">
    <property type="nucleotide sequence ID" value="NZ_ADVG01000001.1"/>
</dbReference>
<dbReference type="eggNOG" id="COG2226">
    <property type="taxonomic scope" value="Bacteria"/>
</dbReference>
<dbReference type="OrthoDB" id="529208at2"/>
<dbReference type="InterPro" id="IPR013217">
    <property type="entry name" value="Methyltransf_12"/>
</dbReference>
<sequence>MSSFNFDMLASIYDATRGYPRDVALRIAQALDEASTAGPQTRFLEIGVGTGRIALPLANLGRDLTGIDISERMLARLEHKLRAEDWQEERLAWGDLPDEQGQPQQAWGKRFQRTEPDAHMRIAVADVHHLPFAAVSFEVIIAVHVLHLVDDWRQVLQEVRRVATPDGMFLHCGDEHGPSDVQEVRAQWRRILAELGYDEQELYQPSDTELQHACAELGWQAVRWIALTWERAITPRQVLEGILQRNWSSMRRVPDAVFQEGCRRLEQWAYAYFGAGIDTVRKQEQRFIITRYQAQAQER</sequence>
<dbReference type="Gene3D" id="3.40.50.150">
    <property type="entry name" value="Vaccinia Virus protein VP39"/>
    <property type="match status" value="1"/>
</dbReference>
<dbReference type="AlphaFoldDB" id="D6TJR7"/>
<keyword evidence="3" id="KW-1185">Reference proteome</keyword>
<dbReference type="STRING" id="485913.Krac_11239"/>
<reference evidence="2 3" key="1">
    <citation type="journal article" date="2011" name="Stand. Genomic Sci.">
        <title>Non-contiguous finished genome sequence and contextual data of the filamentous soil bacterium Ktedonobacter racemifer type strain (SOSP1-21).</title>
        <authorList>
            <person name="Chang Y.J."/>
            <person name="Land M."/>
            <person name="Hauser L."/>
            <person name="Chertkov O."/>
            <person name="Del Rio T.G."/>
            <person name="Nolan M."/>
            <person name="Copeland A."/>
            <person name="Tice H."/>
            <person name="Cheng J.F."/>
            <person name="Lucas S."/>
            <person name="Han C."/>
            <person name="Goodwin L."/>
            <person name="Pitluck S."/>
            <person name="Ivanova N."/>
            <person name="Ovchinikova G."/>
            <person name="Pati A."/>
            <person name="Chen A."/>
            <person name="Palaniappan K."/>
            <person name="Mavromatis K."/>
            <person name="Liolios K."/>
            <person name="Brettin T."/>
            <person name="Fiebig A."/>
            <person name="Rohde M."/>
            <person name="Abt B."/>
            <person name="Goker M."/>
            <person name="Detter J.C."/>
            <person name="Woyke T."/>
            <person name="Bristow J."/>
            <person name="Eisen J.A."/>
            <person name="Markowitz V."/>
            <person name="Hugenholtz P."/>
            <person name="Kyrpides N.C."/>
            <person name="Klenk H.P."/>
            <person name="Lapidus A."/>
        </authorList>
    </citation>
    <scope>NUCLEOTIDE SEQUENCE [LARGE SCALE GENOMIC DNA]</scope>
    <source>
        <strain evidence="3">DSM 44963</strain>
    </source>
</reference>
<dbReference type="InParanoid" id="D6TJR7"/>
<dbReference type="Proteomes" id="UP000004508">
    <property type="component" value="Unassembled WGS sequence"/>
</dbReference>
<dbReference type="SUPFAM" id="SSF53335">
    <property type="entry name" value="S-adenosyl-L-methionine-dependent methyltransferases"/>
    <property type="match status" value="1"/>
</dbReference>
<keyword evidence="2" id="KW-0808">Transferase</keyword>
<dbReference type="GO" id="GO:0008168">
    <property type="term" value="F:methyltransferase activity"/>
    <property type="evidence" value="ECO:0007669"/>
    <property type="project" value="UniProtKB-KW"/>
</dbReference>
<proteinExistence type="predicted"/>
<evidence type="ECO:0000259" key="1">
    <source>
        <dbReference type="Pfam" id="PF08242"/>
    </source>
</evidence>
<dbReference type="Gene3D" id="1.10.8.900">
    <property type="match status" value="1"/>
</dbReference>
<evidence type="ECO:0000313" key="3">
    <source>
        <dbReference type="Proteomes" id="UP000004508"/>
    </source>
</evidence>
<accession>D6TJR7</accession>
<dbReference type="GO" id="GO:0032259">
    <property type="term" value="P:methylation"/>
    <property type="evidence" value="ECO:0007669"/>
    <property type="project" value="UniProtKB-KW"/>
</dbReference>
<gene>
    <name evidence="2" type="ORF">Krac_11239</name>
</gene>
<protein>
    <submittedName>
        <fullName evidence="2">Methyltransferase type 11</fullName>
    </submittedName>
</protein>